<name>A0A232EEJ9_9HYME</name>
<feature type="compositionally biased region" description="Polar residues" evidence="1">
    <location>
        <begin position="27"/>
        <end position="39"/>
    </location>
</feature>
<comment type="caution">
    <text evidence="2">The sequence shown here is derived from an EMBL/GenBank/DDBJ whole genome shotgun (WGS) entry which is preliminary data.</text>
</comment>
<protein>
    <submittedName>
        <fullName evidence="2">Uncharacterized protein</fullName>
    </submittedName>
</protein>
<accession>A0A232EEJ9</accession>
<dbReference type="Proteomes" id="UP000215335">
    <property type="component" value="Unassembled WGS sequence"/>
</dbReference>
<proteinExistence type="predicted"/>
<evidence type="ECO:0000313" key="2">
    <source>
        <dbReference type="EMBL" id="OXU16789.1"/>
    </source>
</evidence>
<evidence type="ECO:0000256" key="1">
    <source>
        <dbReference type="SAM" id="MobiDB-lite"/>
    </source>
</evidence>
<dbReference type="EMBL" id="NNAY01005287">
    <property type="protein sequence ID" value="OXU16789.1"/>
    <property type="molecule type" value="Genomic_DNA"/>
</dbReference>
<evidence type="ECO:0000313" key="3">
    <source>
        <dbReference type="Proteomes" id="UP000215335"/>
    </source>
</evidence>
<feature type="compositionally biased region" description="Basic and acidic residues" evidence="1">
    <location>
        <begin position="1"/>
        <end position="18"/>
    </location>
</feature>
<sequence>MQTKRKFDEKIGRREIKPLRRPKNHPPQKSTQANQTTQIQDEDFKWECTEQLANPNSPTTQSTESAIADSVASSSGTKPTGAHPKTTIRQCFHY</sequence>
<feature type="compositionally biased region" description="Polar residues" evidence="1">
    <location>
        <begin position="51"/>
        <end position="78"/>
    </location>
</feature>
<dbReference type="AlphaFoldDB" id="A0A232EEJ9"/>
<gene>
    <name evidence="2" type="ORF">TSAR_009530</name>
</gene>
<organism evidence="2 3">
    <name type="scientific">Trichomalopsis sarcophagae</name>
    <dbReference type="NCBI Taxonomy" id="543379"/>
    <lineage>
        <taxon>Eukaryota</taxon>
        <taxon>Metazoa</taxon>
        <taxon>Ecdysozoa</taxon>
        <taxon>Arthropoda</taxon>
        <taxon>Hexapoda</taxon>
        <taxon>Insecta</taxon>
        <taxon>Pterygota</taxon>
        <taxon>Neoptera</taxon>
        <taxon>Endopterygota</taxon>
        <taxon>Hymenoptera</taxon>
        <taxon>Apocrita</taxon>
        <taxon>Proctotrupomorpha</taxon>
        <taxon>Chalcidoidea</taxon>
        <taxon>Pteromalidae</taxon>
        <taxon>Pteromalinae</taxon>
        <taxon>Trichomalopsis</taxon>
    </lineage>
</organism>
<keyword evidence="3" id="KW-1185">Reference proteome</keyword>
<feature type="region of interest" description="Disordered" evidence="1">
    <location>
        <begin position="1"/>
        <end position="94"/>
    </location>
</feature>
<reference evidence="2 3" key="1">
    <citation type="journal article" date="2017" name="Curr. Biol.">
        <title>The Evolution of Venom by Co-option of Single-Copy Genes.</title>
        <authorList>
            <person name="Martinson E.O."/>
            <person name="Mrinalini"/>
            <person name="Kelkar Y.D."/>
            <person name="Chang C.H."/>
            <person name="Werren J.H."/>
        </authorList>
    </citation>
    <scope>NUCLEOTIDE SEQUENCE [LARGE SCALE GENOMIC DNA]</scope>
    <source>
        <strain evidence="2 3">Alberta</strain>
        <tissue evidence="2">Whole body</tissue>
    </source>
</reference>